<keyword evidence="1" id="KW-1133">Transmembrane helix</keyword>
<dbReference type="RefSeq" id="WP_217777106.1">
    <property type="nucleotide sequence ID" value="NZ_JAHRWL010000001.1"/>
</dbReference>
<keyword evidence="1" id="KW-0472">Membrane</keyword>
<organism evidence="2 3">
    <name type="scientific">Thalassococcus arenae</name>
    <dbReference type="NCBI Taxonomy" id="2851652"/>
    <lineage>
        <taxon>Bacteria</taxon>
        <taxon>Pseudomonadati</taxon>
        <taxon>Pseudomonadota</taxon>
        <taxon>Alphaproteobacteria</taxon>
        <taxon>Rhodobacterales</taxon>
        <taxon>Roseobacteraceae</taxon>
        <taxon>Thalassococcus</taxon>
    </lineage>
</organism>
<proteinExistence type="predicted"/>
<evidence type="ECO:0000313" key="2">
    <source>
        <dbReference type="EMBL" id="MBV2359285.1"/>
    </source>
</evidence>
<feature type="transmembrane region" description="Helical" evidence="1">
    <location>
        <begin position="26"/>
        <end position="48"/>
    </location>
</feature>
<evidence type="ECO:0000313" key="3">
    <source>
        <dbReference type="Proteomes" id="UP001166293"/>
    </source>
</evidence>
<dbReference type="Proteomes" id="UP001166293">
    <property type="component" value="Unassembled WGS sequence"/>
</dbReference>
<keyword evidence="1" id="KW-0812">Transmembrane</keyword>
<name>A0ABS6N5K3_9RHOB</name>
<evidence type="ECO:0008006" key="4">
    <source>
        <dbReference type="Google" id="ProtNLM"/>
    </source>
</evidence>
<dbReference type="EMBL" id="JAHRWL010000001">
    <property type="protein sequence ID" value="MBV2359285.1"/>
    <property type="molecule type" value="Genomic_DNA"/>
</dbReference>
<evidence type="ECO:0000256" key="1">
    <source>
        <dbReference type="SAM" id="Phobius"/>
    </source>
</evidence>
<keyword evidence="3" id="KW-1185">Reference proteome</keyword>
<comment type="caution">
    <text evidence="2">The sequence shown here is derived from an EMBL/GenBank/DDBJ whole genome shotgun (WGS) entry which is preliminary data.</text>
</comment>
<reference evidence="2" key="1">
    <citation type="submission" date="2021-06" db="EMBL/GenBank/DDBJ databases">
        <title>Thalassococcus sp. CAU 1522 isolated from sea sand, Republic of Korea.</title>
        <authorList>
            <person name="Kim W."/>
        </authorList>
    </citation>
    <scope>NUCLEOTIDE SEQUENCE</scope>
    <source>
        <strain evidence="2">CAU 1522</strain>
    </source>
</reference>
<protein>
    <recommendedName>
        <fullName evidence="4">Major facilitator superfamily (MFS) profile domain-containing protein</fullName>
    </recommendedName>
</protein>
<gene>
    <name evidence="2" type="ORF">KUH32_05845</name>
</gene>
<sequence length="63" mass="6587">MAIIALIFGSVLGTLAGLLGWTLFGLSVGSVLALYLGTSLSFVVLPRIPCLLRSVMRRGAPQV</sequence>
<accession>A0ABS6N5K3</accession>